<dbReference type="RefSeq" id="WP_095595334.1">
    <property type="nucleotide sequence ID" value="NZ_BMKN01000003.1"/>
</dbReference>
<dbReference type="AlphaFoldDB" id="A0A917EP53"/>
<comment type="caution">
    <text evidence="4">The sequence shown here is derived from an EMBL/GenBank/DDBJ whole genome shotgun (WGS) entry which is preliminary data.</text>
</comment>
<dbReference type="SMART" id="SM00822">
    <property type="entry name" value="PKS_KR"/>
    <property type="match status" value="1"/>
</dbReference>
<dbReference type="PIRSF" id="PIRSF000126">
    <property type="entry name" value="11-beta-HSD1"/>
    <property type="match status" value="1"/>
</dbReference>
<dbReference type="GO" id="GO:0016491">
    <property type="term" value="F:oxidoreductase activity"/>
    <property type="evidence" value="ECO:0007669"/>
    <property type="project" value="UniProtKB-KW"/>
</dbReference>
<evidence type="ECO:0000259" key="3">
    <source>
        <dbReference type="SMART" id="SM00822"/>
    </source>
</evidence>
<dbReference type="OrthoDB" id="9808814at2"/>
<dbReference type="PANTHER" id="PTHR44196">
    <property type="entry name" value="DEHYDROGENASE/REDUCTASE SDR FAMILY MEMBER 7B"/>
    <property type="match status" value="1"/>
</dbReference>
<gene>
    <name evidence="4" type="ORF">GCM10011517_31950</name>
</gene>
<dbReference type="PANTHER" id="PTHR44196:SF2">
    <property type="entry name" value="SHORT-CHAIN DEHYDROGENASE-RELATED"/>
    <property type="match status" value="1"/>
</dbReference>
<keyword evidence="2" id="KW-0560">Oxidoreductase</keyword>
<evidence type="ECO:0000256" key="1">
    <source>
        <dbReference type="ARBA" id="ARBA00006484"/>
    </source>
</evidence>
<comment type="similarity">
    <text evidence="1">Belongs to the short-chain dehydrogenases/reductases (SDR) family.</text>
</comment>
<dbReference type="Gene3D" id="3.40.50.720">
    <property type="entry name" value="NAD(P)-binding Rossmann-like Domain"/>
    <property type="match status" value="1"/>
</dbReference>
<evidence type="ECO:0000313" key="4">
    <source>
        <dbReference type="EMBL" id="GGE61913.1"/>
    </source>
</evidence>
<dbReference type="InterPro" id="IPR036291">
    <property type="entry name" value="NAD(P)-bd_dom_sf"/>
</dbReference>
<evidence type="ECO:0000256" key="2">
    <source>
        <dbReference type="ARBA" id="ARBA00023002"/>
    </source>
</evidence>
<name>A0A917EP53_9RHOB</name>
<reference evidence="4" key="2">
    <citation type="submission" date="2020-09" db="EMBL/GenBank/DDBJ databases">
        <authorList>
            <person name="Sun Q."/>
            <person name="Zhou Y."/>
        </authorList>
    </citation>
    <scope>NUCLEOTIDE SEQUENCE</scope>
    <source>
        <strain evidence="4">CGMCC 1.16012</strain>
    </source>
</reference>
<dbReference type="CDD" id="cd05233">
    <property type="entry name" value="SDR_c"/>
    <property type="match status" value="1"/>
</dbReference>
<dbReference type="InterPro" id="IPR057326">
    <property type="entry name" value="KR_dom"/>
</dbReference>
<dbReference type="Proteomes" id="UP000606730">
    <property type="component" value="Unassembled WGS sequence"/>
</dbReference>
<evidence type="ECO:0000313" key="5">
    <source>
        <dbReference type="Proteomes" id="UP000606730"/>
    </source>
</evidence>
<dbReference type="Pfam" id="PF00106">
    <property type="entry name" value="adh_short"/>
    <property type="match status" value="1"/>
</dbReference>
<protein>
    <submittedName>
        <fullName evidence="4">Dehydrogenase</fullName>
    </submittedName>
</protein>
<dbReference type="EMBL" id="BMKN01000003">
    <property type="protein sequence ID" value="GGE61913.1"/>
    <property type="molecule type" value="Genomic_DNA"/>
</dbReference>
<accession>A0A917EP53</accession>
<dbReference type="InterPro" id="IPR002347">
    <property type="entry name" value="SDR_fam"/>
</dbReference>
<keyword evidence="5" id="KW-1185">Reference proteome</keyword>
<dbReference type="SUPFAM" id="SSF51735">
    <property type="entry name" value="NAD(P)-binding Rossmann-fold domains"/>
    <property type="match status" value="1"/>
</dbReference>
<sequence>MAGEPTPFVIVTGASSGIGYAIAEALAKRAHNLVLIARREGPLADVAQKLSKDYGIKAEVIPADLSDPETPDALLQETLKRGLKIGGLVNNAGFGVPGLLSEVEWQRHRTCLEVMAVAPVHLTQLFAPEIVKSGGGMIINVSSLSAILPPHAGGTLYYPVKSFLYQFSLAMREELKPDHIHVTALCPGFTETNFQNAAGGTVESVAMPHWTWSKAEDVAEAAVIAVERNKAVCIPGLVNKVIALVFKLAPSAVGRMLVHGTP</sequence>
<dbReference type="GO" id="GO:0016020">
    <property type="term" value="C:membrane"/>
    <property type="evidence" value="ECO:0007669"/>
    <property type="project" value="TreeGrafter"/>
</dbReference>
<reference evidence="4" key="1">
    <citation type="journal article" date="2014" name="Int. J. Syst. Evol. Microbiol.">
        <title>Complete genome sequence of Corynebacterium casei LMG S-19264T (=DSM 44701T), isolated from a smear-ripened cheese.</title>
        <authorList>
            <consortium name="US DOE Joint Genome Institute (JGI-PGF)"/>
            <person name="Walter F."/>
            <person name="Albersmeier A."/>
            <person name="Kalinowski J."/>
            <person name="Ruckert C."/>
        </authorList>
    </citation>
    <scope>NUCLEOTIDE SEQUENCE</scope>
    <source>
        <strain evidence="4">CGMCC 1.16012</strain>
    </source>
</reference>
<feature type="domain" description="Ketoreductase" evidence="3">
    <location>
        <begin position="7"/>
        <end position="192"/>
    </location>
</feature>
<proteinExistence type="inferred from homology"/>
<dbReference type="PRINTS" id="PR00081">
    <property type="entry name" value="GDHRDH"/>
</dbReference>
<organism evidence="4 5">
    <name type="scientific">Actibacterium pelagium</name>
    <dbReference type="NCBI Taxonomy" id="2029103"/>
    <lineage>
        <taxon>Bacteria</taxon>
        <taxon>Pseudomonadati</taxon>
        <taxon>Pseudomonadota</taxon>
        <taxon>Alphaproteobacteria</taxon>
        <taxon>Rhodobacterales</taxon>
        <taxon>Roseobacteraceae</taxon>
        <taxon>Actibacterium</taxon>
    </lineage>
</organism>